<evidence type="ECO:0000313" key="13">
    <source>
        <dbReference type="Ensembl" id="ENSLOCP00000006621.1"/>
    </source>
</evidence>
<proteinExistence type="inferred from homology"/>
<accession>W5ME12</accession>
<dbReference type="EMBL" id="AHAT01034963">
    <property type="status" value="NOT_ANNOTATED_CDS"/>
    <property type="molecule type" value="Genomic_DNA"/>
</dbReference>
<evidence type="ECO:0000256" key="10">
    <source>
        <dbReference type="ARBA" id="ARBA00069654"/>
    </source>
</evidence>
<keyword evidence="3" id="KW-1017">Isopeptide bond</keyword>
<evidence type="ECO:0000256" key="2">
    <source>
        <dbReference type="ARBA" id="ARBA00010840"/>
    </source>
</evidence>
<reference evidence="14" key="1">
    <citation type="submission" date="2011-12" db="EMBL/GenBank/DDBJ databases">
        <title>The Draft Genome of Lepisosteus oculatus.</title>
        <authorList>
            <consortium name="The Broad Institute Genome Assembly &amp; Analysis Group"/>
            <consortium name="Computational R&amp;D Group"/>
            <consortium name="and Sequencing Platform"/>
            <person name="Di Palma F."/>
            <person name="Alfoldi J."/>
            <person name="Johnson J."/>
            <person name="Berlin A."/>
            <person name="Gnerre S."/>
            <person name="Jaffe D."/>
            <person name="MacCallum I."/>
            <person name="Young S."/>
            <person name="Walker B.J."/>
            <person name="Lander E.S."/>
            <person name="Lindblad-Toh K."/>
        </authorList>
    </citation>
    <scope>NUCLEOTIDE SEQUENCE [LARGE SCALE GENOMIC DNA]</scope>
</reference>
<sequence>MEQEVFGRLASKMGITSDKILTKAQEYLRLSQIKCPGLSSHTTATSKAVVCLELAATATKHPLDKEYVIKLSGLNKKMYQSLLKSMECLLGLESQIGLRDLAVQYGCIDAVTTAAKILERYEASLPEAQQKDIDLSKPLFTTAALHTACRCMKIKVDKKLVAMSGAGKRIFDRLCAQLEKFGQQICSECIQQNEQTKTARKRQKTLLECIKEKEEEETLTSHKQQKSNSEECVQQDYEEWKRRILENALKAKKVDT</sequence>
<evidence type="ECO:0000256" key="8">
    <source>
        <dbReference type="ARBA" id="ARBA00023242"/>
    </source>
</evidence>
<comment type="subunit">
    <text evidence="9">Component of ORC, a complex composed of at least 6 subunits: ORC1, ORC2, ORC3, ORC4, ORC5 and ORC6. ORC is regulated in a cell-cycle dependent manner. It is sequentially assembled at the exit from anaphase of mitosis and disassembled as cells enter S phase. Interacts with DBF4.</text>
</comment>
<dbReference type="HOGENOM" id="CLU_067825_1_0_1"/>
<dbReference type="GeneID" id="102698173"/>
<evidence type="ECO:0000256" key="6">
    <source>
        <dbReference type="ARBA" id="ARBA00022843"/>
    </source>
</evidence>
<dbReference type="GO" id="GO:0005664">
    <property type="term" value="C:nuclear origin of replication recognition complex"/>
    <property type="evidence" value="ECO:0000318"/>
    <property type="project" value="GO_Central"/>
</dbReference>
<dbReference type="Pfam" id="PF21913">
    <property type="entry name" value="ORC6_2nd"/>
    <property type="match status" value="1"/>
</dbReference>
<organism evidence="13 14">
    <name type="scientific">Lepisosteus oculatus</name>
    <name type="common">Spotted gar</name>
    <dbReference type="NCBI Taxonomy" id="7918"/>
    <lineage>
        <taxon>Eukaryota</taxon>
        <taxon>Metazoa</taxon>
        <taxon>Chordata</taxon>
        <taxon>Craniata</taxon>
        <taxon>Vertebrata</taxon>
        <taxon>Euteleostomi</taxon>
        <taxon>Actinopterygii</taxon>
        <taxon>Neopterygii</taxon>
        <taxon>Holostei</taxon>
        <taxon>Semionotiformes</taxon>
        <taxon>Lepisosteidae</taxon>
        <taxon>Lepisosteus</taxon>
    </lineage>
</organism>
<dbReference type="eggNOG" id="KOG4557">
    <property type="taxonomic scope" value="Eukaryota"/>
</dbReference>
<dbReference type="InParanoid" id="W5ME12"/>
<name>W5ME12_LEPOC</name>
<dbReference type="FunCoup" id="W5ME12">
    <property type="interactions" value="184"/>
</dbReference>
<dbReference type="Gene3D" id="1.10.472.10">
    <property type="entry name" value="Cyclin-like"/>
    <property type="match status" value="1"/>
</dbReference>
<keyword evidence="14" id="KW-1185">Reference proteome</keyword>
<dbReference type="Proteomes" id="UP000018468">
    <property type="component" value="Linkage group LG23"/>
</dbReference>
<dbReference type="STRING" id="7918.ENSLOCP00000006621"/>
<keyword evidence="5" id="KW-0235">DNA replication</keyword>
<protein>
    <recommendedName>
        <fullName evidence="10">Origin recognition complex subunit 6</fullName>
    </recommendedName>
</protein>
<dbReference type="Pfam" id="PF05460">
    <property type="entry name" value="ORC6"/>
    <property type="match status" value="1"/>
</dbReference>
<reference evidence="13" key="2">
    <citation type="submission" date="2025-08" db="UniProtKB">
        <authorList>
            <consortium name="Ensembl"/>
        </authorList>
    </citation>
    <scope>IDENTIFICATION</scope>
</reference>
<dbReference type="OMA" id="RKSHYLN"/>
<comment type="similarity">
    <text evidence="2">Belongs to the ORC6 family.</text>
</comment>
<dbReference type="PANTHER" id="PTHR13394:SF0">
    <property type="entry name" value="ORIGIN RECOGNITION COMPLEX SUBUNIT 6"/>
    <property type="match status" value="1"/>
</dbReference>
<dbReference type="InterPro" id="IPR054113">
    <property type="entry name" value="ORC6_cyclin-like_2nd"/>
</dbReference>
<evidence type="ECO:0000256" key="4">
    <source>
        <dbReference type="ARBA" id="ARBA00022553"/>
    </source>
</evidence>
<dbReference type="CDD" id="cd11583">
    <property type="entry name" value="Orc6_mid"/>
    <property type="match status" value="1"/>
</dbReference>
<comment type="subcellular location">
    <subcellularLocation>
        <location evidence="1">Nucleus</location>
    </subcellularLocation>
</comment>
<dbReference type="OrthoDB" id="5552484at2759"/>
<reference evidence="13" key="3">
    <citation type="submission" date="2025-09" db="UniProtKB">
        <authorList>
            <consortium name="Ensembl"/>
        </authorList>
    </citation>
    <scope>IDENTIFICATION</scope>
</reference>
<dbReference type="GO" id="GO:0060271">
    <property type="term" value="P:cilium assembly"/>
    <property type="evidence" value="ECO:0007669"/>
    <property type="project" value="Ensembl"/>
</dbReference>
<evidence type="ECO:0000256" key="7">
    <source>
        <dbReference type="ARBA" id="ARBA00023125"/>
    </source>
</evidence>
<keyword evidence="8" id="KW-0539">Nucleus</keyword>
<dbReference type="InterPro" id="IPR008721">
    <property type="entry name" value="ORC6_cyclin_first"/>
</dbReference>
<dbReference type="GO" id="GO:0003677">
    <property type="term" value="F:DNA binding"/>
    <property type="evidence" value="ECO:0007669"/>
    <property type="project" value="UniProtKB-KW"/>
</dbReference>
<feature type="domain" description="ORC6 second cyclin-like" evidence="12">
    <location>
        <begin position="96"/>
        <end position="181"/>
    </location>
</feature>
<dbReference type="Bgee" id="ENSLOCG00000005489">
    <property type="expression patterns" value="Expressed in ovary and 13 other cell types or tissues"/>
</dbReference>
<dbReference type="InterPro" id="IPR020529">
    <property type="entry name" value="ORC6_met/pln"/>
</dbReference>
<evidence type="ECO:0000256" key="1">
    <source>
        <dbReference type="ARBA" id="ARBA00004123"/>
    </source>
</evidence>
<dbReference type="Ensembl" id="ENSLOCT00000006629.1">
    <property type="protein sequence ID" value="ENSLOCP00000006621.1"/>
    <property type="gene ID" value="ENSLOCG00000005489.1"/>
</dbReference>
<evidence type="ECO:0000259" key="11">
    <source>
        <dbReference type="Pfam" id="PF05460"/>
    </source>
</evidence>
<evidence type="ECO:0000256" key="5">
    <source>
        <dbReference type="ARBA" id="ARBA00022705"/>
    </source>
</evidence>
<dbReference type="AlphaFoldDB" id="W5ME12"/>
<dbReference type="PANTHER" id="PTHR13394">
    <property type="entry name" value="ORIGIN RECOGNITION COMPLEX SUBUNIT 6"/>
    <property type="match status" value="1"/>
</dbReference>
<keyword evidence="4" id="KW-0597">Phosphoprotein</keyword>
<feature type="domain" description="ORC6 first cyclin-like" evidence="11">
    <location>
        <begin position="8"/>
        <end position="93"/>
    </location>
</feature>
<dbReference type="CDD" id="cd16075">
    <property type="entry name" value="ORC6_CTD"/>
    <property type="match status" value="1"/>
</dbReference>
<keyword evidence="7" id="KW-0238">DNA-binding</keyword>
<dbReference type="CTD" id="23594"/>
<dbReference type="KEGG" id="loc:102698173"/>
<dbReference type="GeneTree" id="ENSGT00390000007370"/>
<evidence type="ECO:0000256" key="9">
    <source>
        <dbReference type="ARBA" id="ARBA00062917"/>
    </source>
</evidence>
<keyword evidence="6" id="KW-0832">Ubl conjugation</keyword>
<evidence type="ECO:0000259" key="12">
    <source>
        <dbReference type="Pfam" id="PF21913"/>
    </source>
</evidence>
<evidence type="ECO:0000256" key="3">
    <source>
        <dbReference type="ARBA" id="ARBA00022499"/>
    </source>
</evidence>
<evidence type="ECO:0000313" key="14">
    <source>
        <dbReference type="Proteomes" id="UP000018468"/>
    </source>
</evidence>
<dbReference type="GO" id="GO:0006270">
    <property type="term" value="P:DNA replication initiation"/>
    <property type="evidence" value="ECO:0000318"/>
    <property type="project" value="GO_Central"/>
</dbReference>
<dbReference type="FunFam" id="1.10.472.10:FF:000054">
    <property type="entry name" value="origin recognition complex subunit 6"/>
    <property type="match status" value="1"/>
</dbReference>